<dbReference type="InterPro" id="IPR011006">
    <property type="entry name" value="CheY-like_superfamily"/>
</dbReference>
<evidence type="ECO:0000256" key="2">
    <source>
        <dbReference type="ARBA" id="ARBA00022553"/>
    </source>
</evidence>
<dbReference type="SUPFAM" id="SSF46894">
    <property type="entry name" value="C-terminal effector domain of the bipartite response regulators"/>
    <property type="match status" value="1"/>
</dbReference>
<dbReference type="CDD" id="cd00383">
    <property type="entry name" value="trans_reg_C"/>
    <property type="match status" value="1"/>
</dbReference>
<gene>
    <name evidence="12" type="ORF">LZ11_01441</name>
</gene>
<feature type="domain" description="Response regulatory" evidence="10">
    <location>
        <begin position="7"/>
        <end position="121"/>
    </location>
</feature>
<dbReference type="AlphaFoldDB" id="A0A5S5AQC3"/>
<dbReference type="SMART" id="SM00862">
    <property type="entry name" value="Trans_reg_C"/>
    <property type="match status" value="1"/>
</dbReference>
<evidence type="ECO:0000313" key="13">
    <source>
        <dbReference type="Proteomes" id="UP000322294"/>
    </source>
</evidence>
<evidence type="ECO:0000256" key="4">
    <source>
        <dbReference type="ARBA" id="ARBA00023015"/>
    </source>
</evidence>
<keyword evidence="5 9" id="KW-0238">DNA-binding</keyword>
<dbReference type="RefSeq" id="WP_148867200.1">
    <property type="nucleotide sequence ID" value="NZ_VNHO01000013.1"/>
</dbReference>
<evidence type="ECO:0000259" key="10">
    <source>
        <dbReference type="PROSITE" id="PS50110"/>
    </source>
</evidence>
<dbReference type="GO" id="GO:0005829">
    <property type="term" value="C:cytosol"/>
    <property type="evidence" value="ECO:0007669"/>
    <property type="project" value="TreeGrafter"/>
</dbReference>
<dbReference type="GO" id="GO:0006355">
    <property type="term" value="P:regulation of DNA-templated transcription"/>
    <property type="evidence" value="ECO:0007669"/>
    <property type="project" value="InterPro"/>
</dbReference>
<evidence type="ECO:0000256" key="9">
    <source>
        <dbReference type="PROSITE-ProRule" id="PRU01091"/>
    </source>
</evidence>
<keyword evidence="2 8" id="KW-0597">Phosphoprotein</keyword>
<organism evidence="12 13">
    <name type="scientific">Thermosediminibacter litoriperuensis</name>
    <dbReference type="NCBI Taxonomy" id="291989"/>
    <lineage>
        <taxon>Bacteria</taxon>
        <taxon>Bacillati</taxon>
        <taxon>Bacillota</taxon>
        <taxon>Clostridia</taxon>
        <taxon>Thermosediminibacterales</taxon>
        <taxon>Thermosediminibacteraceae</taxon>
        <taxon>Thermosediminibacter</taxon>
    </lineage>
</organism>
<dbReference type="EMBL" id="VNHO01000013">
    <property type="protein sequence ID" value="TYP54231.1"/>
    <property type="molecule type" value="Genomic_DNA"/>
</dbReference>
<proteinExistence type="predicted"/>
<dbReference type="SMART" id="SM00448">
    <property type="entry name" value="REC"/>
    <property type="match status" value="1"/>
</dbReference>
<evidence type="ECO:0000256" key="1">
    <source>
        <dbReference type="ARBA" id="ARBA00018672"/>
    </source>
</evidence>
<dbReference type="Gene3D" id="6.10.250.690">
    <property type="match status" value="1"/>
</dbReference>
<dbReference type="Gene3D" id="1.10.10.10">
    <property type="entry name" value="Winged helix-like DNA-binding domain superfamily/Winged helix DNA-binding domain"/>
    <property type="match status" value="1"/>
</dbReference>
<evidence type="ECO:0000313" key="12">
    <source>
        <dbReference type="EMBL" id="TYP54231.1"/>
    </source>
</evidence>
<dbReference type="InterPro" id="IPR039420">
    <property type="entry name" value="WalR-like"/>
</dbReference>
<dbReference type="PROSITE" id="PS51755">
    <property type="entry name" value="OMPR_PHOB"/>
    <property type="match status" value="1"/>
</dbReference>
<dbReference type="FunFam" id="1.10.10.10:FF:000018">
    <property type="entry name" value="DNA-binding response regulator ResD"/>
    <property type="match status" value="1"/>
</dbReference>
<comment type="caution">
    <text evidence="12">The sequence shown here is derived from an EMBL/GenBank/DDBJ whole genome shotgun (WGS) entry which is preliminary data.</text>
</comment>
<dbReference type="GO" id="GO:0032993">
    <property type="term" value="C:protein-DNA complex"/>
    <property type="evidence" value="ECO:0007669"/>
    <property type="project" value="TreeGrafter"/>
</dbReference>
<protein>
    <recommendedName>
        <fullName evidence="1">Stage 0 sporulation protein A homolog</fullName>
    </recommendedName>
</protein>
<sequence>MQQISGRILVVEDEDSIRRFIVINLKRNGYEVIEAASGEEAVKKALEEKPDITVLDVMLPGMDGFEVCRLLREKLPDMAVVMLTARGQDMDRIMGLELGADDYVVKPFNPLELTARIRAVLRRIRRGGWEDEKISSGPFVLDLKGHRVLKKGEELDLTPREFNLMALFMKNPGKAFSRDEILNAVWGADYVGDPKTVDVHIRRLREKVEDNPGRPEYIETVWGMGYRWREK</sequence>
<keyword evidence="6" id="KW-0804">Transcription</keyword>
<evidence type="ECO:0000256" key="8">
    <source>
        <dbReference type="PROSITE-ProRule" id="PRU00169"/>
    </source>
</evidence>
<reference evidence="12 13" key="1">
    <citation type="submission" date="2019-07" db="EMBL/GenBank/DDBJ databases">
        <title>Genomic Encyclopedia of Type Strains, Phase I: the one thousand microbial genomes (KMG-I) project.</title>
        <authorList>
            <person name="Kyrpides N."/>
        </authorList>
    </citation>
    <scope>NUCLEOTIDE SEQUENCE [LARGE SCALE GENOMIC DNA]</scope>
    <source>
        <strain evidence="12 13">DSM 16647</strain>
    </source>
</reference>
<dbReference type="FunFam" id="3.40.50.2300:FF:000001">
    <property type="entry name" value="DNA-binding response regulator PhoB"/>
    <property type="match status" value="1"/>
</dbReference>
<dbReference type="Pfam" id="PF00486">
    <property type="entry name" value="Trans_reg_C"/>
    <property type="match status" value="1"/>
</dbReference>
<dbReference type="InterPro" id="IPR001789">
    <property type="entry name" value="Sig_transdc_resp-reg_receiver"/>
</dbReference>
<keyword evidence="3" id="KW-0902">Two-component regulatory system</keyword>
<dbReference type="GO" id="GO:0000156">
    <property type="term" value="F:phosphorelay response regulator activity"/>
    <property type="evidence" value="ECO:0007669"/>
    <property type="project" value="TreeGrafter"/>
</dbReference>
<dbReference type="InterPro" id="IPR036388">
    <property type="entry name" value="WH-like_DNA-bd_sf"/>
</dbReference>
<dbReference type="Gene3D" id="3.40.50.2300">
    <property type="match status" value="1"/>
</dbReference>
<feature type="DNA-binding region" description="OmpR/PhoB-type" evidence="9">
    <location>
        <begin position="131"/>
        <end position="230"/>
    </location>
</feature>
<dbReference type="GO" id="GO:0000976">
    <property type="term" value="F:transcription cis-regulatory region binding"/>
    <property type="evidence" value="ECO:0007669"/>
    <property type="project" value="TreeGrafter"/>
</dbReference>
<dbReference type="InterPro" id="IPR001867">
    <property type="entry name" value="OmpR/PhoB-type_DNA-bd"/>
</dbReference>
<name>A0A5S5AQC3_9FIRM</name>
<feature type="modified residue" description="4-aspartylphosphate" evidence="8">
    <location>
        <position position="56"/>
    </location>
</feature>
<evidence type="ECO:0000256" key="7">
    <source>
        <dbReference type="ARBA" id="ARBA00024867"/>
    </source>
</evidence>
<evidence type="ECO:0000259" key="11">
    <source>
        <dbReference type="PROSITE" id="PS51755"/>
    </source>
</evidence>
<comment type="function">
    <text evidence="7">May play the central regulatory role in sporulation. It may be an element of the effector pathway responsible for the activation of sporulation genes in response to nutritional stress. Spo0A may act in concert with spo0H (a sigma factor) to control the expression of some genes that are critical to the sporulation process.</text>
</comment>
<dbReference type="PANTHER" id="PTHR48111:SF54">
    <property type="entry name" value="STAGE 0 SPORULATION PROTEIN A HOMOLOG"/>
    <property type="match status" value="1"/>
</dbReference>
<dbReference type="OrthoDB" id="9790454at2"/>
<accession>A0A5S5AQC3</accession>
<evidence type="ECO:0000256" key="5">
    <source>
        <dbReference type="ARBA" id="ARBA00023125"/>
    </source>
</evidence>
<feature type="domain" description="OmpR/PhoB-type" evidence="11">
    <location>
        <begin position="131"/>
        <end position="230"/>
    </location>
</feature>
<dbReference type="InterPro" id="IPR016032">
    <property type="entry name" value="Sig_transdc_resp-reg_C-effctor"/>
</dbReference>
<keyword evidence="13" id="KW-1185">Reference proteome</keyword>
<dbReference type="PANTHER" id="PTHR48111">
    <property type="entry name" value="REGULATOR OF RPOS"/>
    <property type="match status" value="1"/>
</dbReference>
<evidence type="ECO:0000256" key="3">
    <source>
        <dbReference type="ARBA" id="ARBA00023012"/>
    </source>
</evidence>
<evidence type="ECO:0000256" key="6">
    <source>
        <dbReference type="ARBA" id="ARBA00023163"/>
    </source>
</evidence>
<dbReference type="PROSITE" id="PS50110">
    <property type="entry name" value="RESPONSE_REGULATORY"/>
    <property type="match status" value="1"/>
</dbReference>
<keyword evidence="4" id="KW-0805">Transcription regulation</keyword>
<dbReference type="SUPFAM" id="SSF52172">
    <property type="entry name" value="CheY-like"/>
    <property type="match status" value="1"/>
</dbReference>
<dbReference type="CDD" id="cd17574">
    <property type="entry name" value="REC_OmpR"/>
    <property type="match status" value="1"/>
</dbReference>
<dbReference type="Pfam" id="PF00072">
    <property type="entry name" value="Response_reg"/>
    <property type="match status" value="1"/>
</dbReference>
<dbReference type="Proteomes" id="UP000322294">
    <property type="component" value="Unassembled WGS sequence"/>
</dbReference>